<name>A0A3M8AJR4_9BACL</name>
<evidence type="ECO:0000313" key="2">
    <source>
        <dbReference type="EMBL" id="RNB51421.1"/>
    </source>
</evidence>
<dbReference type="AlphaFoldDB" id="A0A3M8AJR4"/>
<feature type="region of interest" description="Disordered" evidence="1">
    <location>
        <begin position="1"/>
        <end position="23"/>
    </location>
</feature>
<dbReference type="Proteomes" id="UP000276178">
    <property type="component" value="Unassembled WGS sequence"/>
</dbReference>
<accession>A0A3M8AJR4</accession>
<comment type="caution">
    <text evidence="2">The sequence shown here is derived from an EMBL/GenBank/DDBJ whole genome shotgun (WGS) entry which is preliminary data.</text>
</comment>
<dbReference type="EMBL" id="RHHN01000064">
    <property type="protein sequence ID" value="RNB51421.1"/>
    <property type="molecule type" value="Genomic_DNA"/>
</dbReference>
<evidence type="ECO:0000256" key="1">
    <source>
        <dbReference type="SAM" id="MobiDB-lite"/>
    </source>
</evidence>
<proteinExistence type="predicted"/>
<gene>
    <name evidence="2" type="ORF">EB820_20050</name>
</gene>
<protein>
    <submittedName>
        <fullName evidence="2">Uncharacterized protein</fullName>
    </submittedName>
</protein>
<organism evidence="2 3">
    <name type="scientific">Brevibacillus agri</name>
    <dbReference type="NCBI Taxonomy" id="51101"/>
    <lineage>
        <taxon>Bacteria</taxon>
        <taxon>Bacillati</taxon>
        <taxon>Bacillota</taxon>
        <taxon>Bacilli</taxon>
        <taxon>Bacillales</taxon>
        <taxon>Paenibacillaceae</taxon>
        <taxon>Brevibacillus</taxon>
    </lineage>
</organism>
<sequence length="79" mass="9098">MITLEVTSEKKTVRRQPERSVQWKLPSRGSAQNFWKNRPLELGLKGGLFLFGQGNYQPDQSDQEHILLNSSENNKKLSI</sequence>
<feature type="compositionally biased region" description="Basic and acidic residues" evidence="1">
    <location>
        <begin position="7"/>
        <end position="18"/>
    </location>
</feature>
<reference evidence="2 3" key="1">
    <citation type="submission" date="2018-10" db="EMBL/GenBank/DDBJ databases">
        <title>Phylogenomics of Brevibacillus.</title>
        <authorList>
            <person name="Dunlap C."/>
        </authorList>
    </citation>
    <scope>NUCLEOTIDE SEQUENCE [LARGE SCALE GENOMIC DNA]</scope>
    <source>
        <strain evidence="2 3">NRRL NRS 1219</strain>
    </source>
</reference>
<evidence type="ECO:0000313" key="3">
    <source>
        <dbReference type="Proteomes" id="UP000276178"/>
    </source>
</evidence>